<evidence type="ECO:0000256" key="7">
    <source>
        <dbReference type="ARBA" id="ARBA00023136"/>
    </source>
</evidence>
<dbReference type="GO" id="GO:0005886">
    <property type="term" value="C:plasma membrane"/>
    <property type="evidence" value="ECO:0007669"/>
    <property type="project" value="UniProtKB-SubCell"/>
</dbReference>
<feature type="transmembrane region" description="Helical" evidence="8">
    <location>
        <begin position="12"/>
        <end position="30"/>
    </location>
</feature>
<evidence type="ECO:0000256" key="2">
    <source>
        <dbReference type="ARBA" id="ARBA00022475"/>
    </source>
</evidence>
<feature type="transmembrane region" description="Helical" evidence="8">
    <location>
        <begin position="74"/>
        <end position="100"/>
    </location>
</feature>
<keyword evidence="6 8" id="KW-1133">Transmembrane helix</keyword>
<feature type="transmembrane region" description="Helical" evidence="8">
    <location>
        <begin position="366"/>
        <end position="386"/>
    </location>
</feature>
<keyword evidence="4" id="KW-0808">Transferase</keyword>
<feature type="transmembrane region" description="Helical" evidence="8">
    <location>
        <begin position="112"/>
        <end position="128"/>
    </location>
</feature>
<dbReference type="AlphaFoldDB" id="A0AB38A8P7"/>
<comment type="caution">
    <text evidence="9">The sequence shown here is derived from an EMBL/GenBank/DDBJ whole genome shotgun (WGS) entry which is preliminary data.</text>
</comment>
<sequence>MKQLIAWIKQHRAAVLFVAVFVVGIAINALDVAHGQIWFDESYSVALATKSFPDIWRIGAADVHPVLYYCMLHVVYLIFGKSILAMRLFSLVGTAVLGLLGWTHIRKDYDNVTAILFTFFVLMSPWGMQESVDVRMYSWAAVFTMLVLIYTRRICLGLLTQEGFKGIPTSWWLFAFGFALASAYTHYYSAIGAFVCMAVLLITIEYELAIKSQGARKALRSFMLGAVVCLLAYAPWIHAMMSQVKGVSQEYWIEFYFPQTLLEFIEFPIRSVAIDGIIKSQNLDLEVLIPRIAFFVLMILIVIALAVYIKDLVRAKKTHHMLSTQLQRSCSIVSLSGALSMPLLLLYGTILLSAGLSLAIHQSIMQARYLSCIAGAACLALAVLFAKLIEDGASSAHAGSTQDTAVSNDAAAAWDKAPLGKGLFTKKVLLGVAILSYAILGGANQLQICKASYDWRNWAVVDYYRDVVHTDGGSLLPVYSEGNIGSNIVAAAPLSIYVPESTILIPTKMRAYEAYTPSIELVDDVAAHAKEQHGRMIYIGNGSDDQAAQEFARKIGASVVESKTFWRPYKSNMWTISILERP</sequence>
<reference evidence="9 10" key="1">
    <citation type="submission" date="2016-10" db="EMBL/GenBank/DDBJ databases">
        <authorList>
            <person name="Varghese N."/>
            <person name="Submissions S."/>
        </authorList>
    </citation>
    <scope>NUCLEOTIDE SEQUENCE [LARGE SCALE GENOMIC DNA]</scope>
    <source>
        <strain evidence="9 10">DSM 20586</strain>
    </source>
</reference>
<dbReference type="EMBL" id="FNSH01000002">
    <property type="protein sequence ID" value="SEC29636.1"/>
    <property type="molecule type" value="Genomic_DNA"/>
</dbReference>
<dbReference type="Proteomes" id="UP000183687">
    <property type="component" value="Unassembled WGS sequence"/>
</dbReference>
<feature type="transmembrane region" description="Helical" evidence="8">
    <location>
        <begin position="218"/>
        <end position="237"/>
    </location>
</feature>
<dbReference type="GO" id="GO:0009103">
    <property type="term" value="P:lipopolysaccharide biosynthetic process"/>
    <property type="evidence" value="ECO:0007669"/>
    <property type="project" value="UniProtKB-ARBA"/>
</dbReference>
<dbReference type="PANTHER" id="PTHR33908:SF11">
    <property type="entry name" value="MEMBRANE PROTEIN"/>
    <property type="match status" value="1"/>
</dbReference>
<keyword evidence="7 8" id="KW-0472">Membrane</keyword>
<feature type="transmembrane region" description="Helical" evidence="8">
    <location>
        <begin position="330"/>
        <end position="360"/>
    </location>
</feature>
<keyword evidence="5 8" id="KW-0812">Transmembrane</keyword>
<feature type="transmembrane region" description="Helical" evidence="8">
    <location>
        <begin position="187"/>
        <end position="206"/>
    </location>
</feature>
<evidence type="ECO:0008006" key="11">
    <source>
        <dbReference type="Google" id="ProtNLM"/>
    </source>
</evidence>
<keyword evidence="3" id="KW-0328">Glycosyltransferase</keyword>
<feature type="transmembrane region" description="Helical" evidence="8">
    <location>
        <begin position="163"/>
        <end position="181"/>
    </location>
</feature>
<evidence type="ECO:0000313" key="9">
    <source>
        <dbReference type="EMBL" id="SEC29636.1"/>
    </source>
</evidence>
<evidence type="ECO:0000256" key="6">
    <source>
        <dbReference type="ARBA" id="ARBA00022989"/>
    </source>
</evidence>
<keyword evidence="2" id="KW-1003">Cell membrane</keyword>
<feature type="transmembrane region" description="Helical" evidence="8">
    <location>
        <begin position="288"/>
        <end position="309"/>
    </location>
</feature>
<evidence type="ECO:0000256" key="5">
    <source>
        <dbReference type="ARBA" id="ARBA00022692"/>
    </source>
</evidence>
<dbReference type="PANTHER" id="PTHR33908">
    <property type="entry name" value="MANNOSYLTRANSFERASE YKCB-RELATED"/>
    <property type="match status" value="1"/>
</dbReference>
<evidence type="ECO:0000256" key="1">
    <source>
        <dbReference type="ARBA" id="ARBA00004651"/>
    </source>
</evidence>
<gene>
    <name evidence="9" type="ORF">SAMN04489746_1613</name>
</gene>
<dbReference type="RefSeq" id="WP_002563867.1">
    <property type="nucleotide sequence ID" value="NZ_CALJSN010000003.1"/>
</dbReference>
<dbReference type="GO" id="GO:0016763">
    <property type="term" value="F:pentosyltransferase activity"/>
    <property type="evidence" value="ECO:0007669"/>
    <property type="project" value="TreeGrafter"/>
</dbReference>
<evidence type="ECO:0000256" key="3">
    <source>
        <dbReference type="ARBA" id="ARBA00022676"/>
    </source>
</evidence>
<feature type="transmembrane region" description="Helical" evidence="8">
    <location>
        <begin position="134"/>
        <end position="151"/>
    </location>
</feature>
<protein>
    <recommendedName>
        <fullName evidence="11">Dolichyl-phosphate-mannose-protein mannosyltransferase</fullName>
    </recommendedName>
</protein>
<dbReference type="InterPro" id="IPR050297">
    <property type="entry name" value="LipidA_mod_glycosyltrf_83"/>
</dbReference>
<organism evidence="9 10">
    <name type="scientific">Atopobium minutum</name>
    <dbReference type="NCBI Taxonomy" id="1381"/>
    <lineage>
        <taxon>Bacteria</taxon>
        <taxon>Bacillati</taxon>
        <taxon>Actinomycetota</taxon>
        <taxon>Coriobacteriia</taxon>
        <taxon>Coriobacteriales</taxon>
        <taxon>Atopobiaceae</taxon>
        <taxon>Atopobium</taxon>
    </lineage>
</organism>
<evidence type="ECO:0000256" key="8">
    <source>
        <dbReference type="SAM" id="Phobius"/>
    </source>
</evidence>
<evidence type="ECO:0000256" key="4">
    <source>
        <dbReference type="ARBA" id="ARBA00022679"/>
    </source>
</evidence>
<comment type="subcellular location">
    <subcellularLocation>
        <location evidence="1">Cell membrane</location>
        <topology evidence="1">Multi-pass membrane protein</topology>
    </subcellularLocation>
</comment>
<accession>A0AB38A8P7</accession>
<evidence type="ECO:0000313" key="10">
    <source>
        <dbReference type="Proteomes" id="UP000183687"/>
    </source>
</evidence>
<name>A0AB38A8P7_9ACTN</name>
<proteinExistence type="predicted"/>